<evidence type="ECO:0000313" key="1">
    <source>
        <dbReference type="EMBL" id="MBB4858836.1"/>
    </source>
</evidence>
<dbReference type="EMBL" id="JACHLR010000008">
    <property type="protein sequence ID" value="MBB4858836.1"/>
    <property type="molecule type" value="Genomic_DNA"/>
</dbReference>
<accession>A0A7W7K9S7</accession>
<dbReference type="Proteomes" id="UP000555448">
    <property type="component" value="Unassembled WGS sequence"/>
</dbReference>
<name>A0A7W7K9S7_9SPHN</name>
<comment type="caution">
    <text evidence="1">The sequence shown here is derived from an EMBL/GenBank/DDBJ whole genome shotgun (WGS) entry which is preliminary data.</text>
</comment>
<proteinExistence type="predicted"/>
<organism evidence="1 2">
    <name type="scientific">Novosphingobium chloroacetimidivorans</name>
    <dbReference type="NCBI Taxonomy" id="1428314"/>
    <lineage>
        <taxon>Bacteria</taxon>
        <taxon>Pseudomonadati</taxon>
        <taxon>Pseudomonadota</taxon>
        <taxon>Alphaproteobacteria</taxon>
        <taxon>Sphingomonadales</taxon>
        <taxon>Sphingomonadaceae</taxon>
        <taxon>Novosphingobium</taxon>
    </lineage>
</organism>
<dbReference type="RefSeq" id="WP_184244887.1">
    <property type="nucleotide sequence ID" value="NZ_JACHLR010000008.1"/>
</dbReference>
<keyword evidence="2" id="KW-1185">Reference proteome</keyword>
<reference evidence="1 2" key="1">
    <citation type="submission" date="2020-08" db="EMBL/GenBank/DDBJ databases">
        <title>Functional genomics of gut bacteria from endangered species of beetles.</title>
        <authorList>
            <person name="Carlos-Shanley C."/>
        </authorList>
    </citation>
    <scope>NUCLEOTIDE SEQUENCE [LARGE SCALE GENOMIC DNA]</scope>
    <source>
        <strain evidence="1 2">S00245</strain>
    </source>
</reference>
<sequence>MFGIGGFNPISILATTALGPLGGIASQLLTQLASSVGQQILQSVGEKLGLPQSTIDLAQGVFAGSIGDAQGAKLNLTEAVDQLGDFYGASPTEKGDVERQLADYVNEAATSLAEGKDAKEARATGGQSWLMALAATLGETSDKLAGELEDLSRTLGEGENKSSQNLLFGAKSQEFSQFFSSANTVIKAIGEALASGARKQ</sequence>
<protein>
    <submittedName>
        <fullName evidence="1">Uncharacterized protein</fullName>
    </submittedName>
</protein>
<evidence type="ECO:0000313" key="2">
    <source>
        <dbReference type="Proteomes" id="UP000555448"/>
    </source>
</evidence>
<gene>
    <name evidence="1" type="ORF">HNO88_002162</name>
</gene>
<dbReference type="AlphaFoldDB" id="A0A7W7K9S7"/>